<organism evidence="1 2">
    <name type="scientific">Cricetulus griseus</name>
    <name type="common">Chinese hamster</name>
    <name type="synonym">Cricetulus barabensis griseus</name>
    <dbReference type="NCBI Taxonomy" id="10029"/>
    <lineage>
        <taxon>Eukaryota</taxon>
        <taxon>Metazoa</taxon>
        <taxon>Chordata</taxon>
        <taxon>Craniata</taxon>
        <taxon>Vertebrata</taxon>
        <taxon>Euteleostomi</taxon>
        <taxon>Mammalia</taxon>
        <taxon>Eutheria</taxon>
        <taxon>Euarchontoglires</taxon>
        <taxon>Glires</taxon>
        <taxon>Rodentia</taxon>
        <taxon>Myomorpha</taxon>
        <taxon>Muroidea</taxon>
        <taxon>Cricetidae</taxon>
        <taxon>Cricetinae</taxon>
        <taxon>Cricetulus</taxon>
    </lineage>
</organism>
<gene>
    <name evidence="1" type="ORF">I79_001545</name>
</gene>
<proteinExistence type="predicted"/>
<dbReference type="Proteomes" id="UP000001075">
    <property type="component" value="Unassembled WGS sequence"/>
</dbReference>
<accession>G3GV18</accession>
<reference evidence="2" key="1">
    <citation type="journal article" date="2011" name="Nat. Biotechnol.">
        <title>The genomic sequence of the Chinese hamster ovary (CHO)-K1 cell line.</title>
        <authorList>
            <person name="Xu X."/>
            <person name="Nagarajan H."/>
            <person name="Lewis N.E."/>
            <person name="Pan S."/>
            <person name="Cai Z."/>
            <person name="Liu X."/>
            <person name="Chen W."/>
            <person name="Xie M."/>
            <person name="Wang W."/>
            <person name="Hammond S."/>
            <person name="Andersen M.R."/>
            <person name="Neff N."/>
            <person name="Passarelli B."/>
            <person name="Koh W."/>
            <person name="Fan H.C."/>
            <person name="Wang J."/>
            <person name="Gui Y."/>
            <person name="Lee K.H."/>
            <person name="Betenbaugh M.J."/>
            <person name="Quake S.R."/>
            <person name="Famili I."/>
            <person name="Palsson B.O."/>
            <person name="Wang J."/>
        </authorList>
    </citation>
    <scope>NUCLEOTIDE SEQUENCE [LARGE SCALE GENOMIC DNA]</scope>
    <source>
        <strain evidence="2">CHO K1 cell line</strain>
    </source>
</reference>
<evidence type="ECO:0000313" key="2">
    <source>
        <dbReference type="Proteomes" id="UP000001075"/>
    </source>
</evidence>
<dbReference type="EMBL" id="JH000035">
    <property type="protein sequence ID" value="EGV92056.1"/>
    <property type="molecule type" value="Genomic_DNA"/>
</dbReference>
<evidence type="ECO:0000313" key="1">
    <source>
        <dbReference type="EMBL" id="EGV92056.1"/>
    </source>
</evidence>
<dbReference type="InParanoid" id="G3GV18"/>
<dbReference type="AlphaFoldDB" id="G3GV18"/>
<name>G3GV18_CRIGR</name>
<sequence>MYTKSLSMFEEKAREIIAYIKYKVATLREIIQNQTVSEIHTFKLPKPRKPQFL</sequence>
<protein>
    <submittedName>
        <fullName evidence="1">Uncharacterized protein</fullName>
    </submittedName>
</protein>